<keyword evidence="3 5" id="KW-0238">DNA-binding</keyword>
<protein>
    <submittedName>
        <fullName evidence="8">Tyrosine-type recombinase/integrase</fullName>
    </submittedName>
</protein>
<dbReference type="Proteomes" id="UP001148125">
    <property type="component" value="Unassembled WGS sequence"/>
</dbReference>
<evidence type="ECO:0000256" key="5">
    <source>
        <dbReference type="PROSITE-ProRule" id="PRU01248"/>
    </source>
</evidence>
<dbReference type="PANTHER" id="PTHR30349:SF41">
    <property type="entry name" value="INTEGRASE_RECOMBINASE PROTEIN MJ0367-RELATED"/>
    <property type="match status" value="1"/>
</dbReference>
<accession>A0ABT5VNM1</accession>
<dbReference type="PROSITE" id="PS51898">
    <property type="entry name" value="TYR_RECOMBINASE"/>
    <property type="match status" value="1"/>
</dbReference>
<sequence length="287" mass="33001">MKNQYSENGDITEILDSFGSYLSQKGRSENTKKTYCGVLQSFFIWLESHGKFNKEVNKEDVQAYISHLQGEQRSFSTIKKIINTINTYAKSINRLDLTQDIQYEKGENDKAAFVPEILSEQEVKNLLNEIEAAGNKRNTAIIYTLLETGIRVSELCSLNTSDLKLNEKNQTGQLIIRSKQEANNRTIPLTRSVVQHLKEYLNSRDDQEEALFLSNYQKRIAARTVQHTLKQFGVHPHKLRHTFCYNLVQKGLDLSIVAQLAGHSDTNLIKQYLKFEMDNNTNDEKYA</sequence>
<evidence type="ECO:0000259" key="7">
    <source>
        <dbReference type="PROSITE" id="PS51900"/>
    </source>
</evidence>
<dbReference type="SUPFAM" id="SSF56349">
    <property type="entry name" value="DNA breaking-rejoining enzymes"/>
    <property type="match status" value="1"/>
</dbReference>
<evidence type="ECO:0000256" key="1">
    <source>
        <dbReference type="ARBA" id="ARBA00008857"/>
    </source>
</evidence>
<dbReference type="PANTHER" id="PTHR30349">
    <property type="entry name" value="PHAGE INTEGRASE-RELATED"/>
    <property type="match status" value="1"/>
</dbReference>
<keyword evidence="2" id="KW-0229">DNA integration</keyword>
<dbReference type="InterPro" id="IPR010998">
    <property type="entry name" value="Integrase_recombinase_N"/>
</dbReference>
<feature type="domain" description="Core-binding (CB)" evidence="7">
    <location>
        <begin position="9"/>
        <end position="93"/>
    </location>
</feature>
<comment type="similarity">
    <text evidence="1">Belongs to the 'phage' integrase family.</text>
</comment>
<feature type="domain" description="Tyr recombinase" evidence="6">
    <location>
        <begin position="113"/>
        <end position="287"/>
    </location>
</feature>
<dbReference type="InterPro" id="IPR002104">
    <property type="entry name" value="Integrase_catalytic"/>
</dbReference>
<evidence type="ECO:0000256" key="4">
    <source>
        <dbReference type="ARBA" id="ARBA00023172"/>
    </source>
</evidence>
<dbReference type="EMBL" id="JAOTPO010000036">
    <property type="protein sequence ID" value="MDE5416352.1"/>
    <property type="molecule type" value="Genomic_DNA"/>
</dbReference>
<evidence type="ECO:0000259" key="6">
    <source>
        <dbReference type="PROSITE" id="PS51898"/>
    </source>
</evidence>
<keyword evidence="9" id="KW-1185">Reference proteome</keyword>
<dbReference type="Gene3D" id="1.10.150.130">
    <property type="match status" value="1"/>
</dbReference>
<dbReference type="InterPro" id="IPR004107">
    <property type="entry name" value="Integrase_SAM-like_N"/>
</dbReference>
<dbReference type="CDD" id="cd00397">
    <property type="entry name" value="DNA_BRE_C"/>
    <property type="match status" value="1"/>
</dbReference>
<evidence type="ECO:0000256" key="3">
    <source>
        <dbReference type="ARBA" id="ARBA00023125"/>
    </source>
</evidence>
<dbReference type="InterPro" id="IPR011010">
    <property type="entry name" value="DNA_brk_join_enz"/>
</dbReference>
<proteinExistence type="inferred from homology"/>
<name>A0ABT5VNM1_9BACI</name>
<organism evidence="8 9">
    <name type="scientific">Alkalihalobacterium chitinilyticum</name>
    <dbReference type="NCBI Taxonomy" id="2980103"/>
    <lineage>
        <taxon>Bacteria</taxon>
        <taxon>Bacillati</taxon>
        <taxon>Bacillota</taxon>
        <taxon>Bacilli</taxon>
        <taxon>Bacillales</taxon>
        <taxon>Bacillaceae</taxon>
        <taxon>Alkalihalobacterium</taxon>
    </lineage>
</organism>
<dbReference type="PROSITE" id="PS51900">
    <property type="entry name" value="CB"/>
    <property type="match status" value="1"/>
</dbReference>
<dbReference type="RefSeq" id="WP_275120942.1">
    <property type="nucleotide sequence ID" value="NZ_JAOTPO010000036.1"/>
</dbReference>
<dbReference type="InterPro" id="IPR013762">
    <property type="entry name" value="Integrase-like_cat_sf"/>
</dbReference>
<keyword evidence="4" id="KW-0233">DNA recombination</keyword>
<reference evidence="8" key="1">
    <citation type="submission" date="2024-05" db="EMBL/GenBank/DDBJ databases">
        <title>Alkalihalobacillus sp. strain MEB203 novel alkaliphilic bacterium from Lonar Lake, India.</title>
        <authorList>
            <person name="Joshi A."/>
            <person name="Thite S."/>
            <person name="Mengade P."/>
        </authorList>
    </citation>
    <scope>NUCLEOTIDE SEQUENCE</scope>
    <source>
        <strain evidence="8">MEB 203</strain>
    </source>
</reference>
<dbReference type="Pfam" id="PF13495">
    <property type="entry name" value="Phage_int_SAM_4"/>
    <property type="match status" value="1"/>
</dbReference>
<comment type="caution">
    <text evidence="8">The sequence shown here is derived from an EMBL/GenBank/DDBJ whole genome shotgun (WGS) entry which is preliminary data.</text>
</comment>
<dbReference type="InterPro" id="IPR050090">
    <property type="entry name" value="Tyrosine_recombinase_XerCD"/>
</dbReference>
<evidence type="ECO:0000313" key="8">
    <source>
        <dbReference type="EMBL" id="MDE5416352.1"/>
    </source>
</evidence>
<evidence type="ECO:0000313" key="9">
    <source>
        <dbReference type="Proteomes" id="UP001148125"/>
    </source>
</evidence>
<dbReference type="Pfam" id="PF00589">
    <property type="entry name" value="Phage_integrase"/>
    <property type="match status" value="1"/>
</dbReference>
<gene>
    <name evidence="8" type="ORF">N7Z68_24015</name>
</gene>
<evidence type="ECO:0000256" key="2">
    <source>
        <dbReference type="ARBA" id="ARBA00022908"/>
    </source>
</evidence>
<dbReference type="Gene3D" id="1.10.443.10">
    <property type="entry name" value="Intergrase catalytic core"/>
    <property type="match status" value="1"/>
</dbReference>
<dbReference type="InterPro" id="IPR044068">
    <property type="entry name" value="CB"/>
</dbReference>